<name>A0A2G2Z7G1_CAPAN</name>
<dbReference type="OMA" id="DMISECF"/>
<keyword evidence="2" id="KW-1185">Reference proteome</keyword>
<dbReference type="EMBL" id="AYRZ02000006">
    <property type="protein sequence ID" value="PHT77943.1"/>
    <property type="molecule type" value="Genomic_DNA"/>
</dbReference>
<reference evidence="1 2" key="1">
    <citation type="journal article" date="2014" name="Nat. Genet.">
        <title>Genome sequence of the hot pepper provides insights into the evolution of pungency in Capsicum species.</title>
        <authorList>
            <person name="Kim S."/>
            <person name="Park M."/>
            <person name="Yeom S.I."/>
            <person name="Kim Y.M."/>
            <person name="Lee J.M."/>
            <person name="Lee H.A."/>
            <person name="Seo E."/>
            <person name="Choi J."/>
            <person name="Cheong K."/>
            <person name="Kim K.T."/>
            <person name="Jung K."/>
            <person name="Lee G.W."/>
            <person name="Oh S.K."/>
            <person name="Bae C."/>
            <person name="Kim S.B."/>
            <person name="Lee H.Y."/>
            <person name="Kim S.Y."/>
            <person name="Kim M.S."/>
            <person name="Kang B.C."/>
            <person name="Jo Y.D."/>
            <person name="Yang H.B."/>
            <person name="Jeong H.J."/>
            <person name="Kang W.H."/>
            <person name="Kwon J.K."/>
            <person name="Shin C."/>
            <person name="Lim J.Y."/>
            <person name="Park J.H."/>
            <person name="Huh J.H."/>
            <person name="Kim J.S."/>
            <person name="Kim B.D."/>
            <person name="Cohen O."/>
            <person name="Paran I."/>
            <person name="Suh M.C."/>
            <person name="Lee S.B."/>
            <person name="Kim Y.K."/>
            <person name="Shin Y."/>
            <person name="Noh S.J."/>
            <person name="Park J."/>
            <person name="Seo Y.S."/>
            <person name="Kwon S.Y."/>
            <person name="Kim H.A."/>
            <person name="Park J.M."/>
            <person name="Kim H.J."/>
            <person name="Choi S.B."/>
            <person name="Bosland P.W."/>
            <person name="Reeves G."/>
            <person name="Jo S.H."/>
            <person name="Lee B.W."/>
            <person name="Cho H.T."/>
            <person name="Choi H.S."/>
            <person name="Lee M.S."/>
            <person name="Yu Y."/>
            <person name="Do Choi Y."/>
            <person name="Park B.S."/>
            <person name="van Deynze A."/>
            <person name="Ashrafi H."/>
            <person name="Hill T."/>
            <person name="Kim W.T."/>
            <person name="Pai H.S."/>
            <person name="Ahn H.K."/>
            <person name="Yeam I."/>
            <person name="Giovannoni J.J."/>
            <person name="Rose J.K."/>
            <person name="Sorensen I."/>
            <person name="Lee S.J."/>
            <person name="Kim R.W."/>
            <person name="Choi I.Y."/>
            <person name="Choi B.S."/>
            <person name="Lim J.S."/>
            <person name="Lee Y.H."/>
            <person name="Choi D."/>
        </authorList>
    </citation>
    <scope>NUCLEOTIDE SEQUENCE [LARGE SCALE GENOMIC DNA]</scope>
    <source>
        <strain evidence="2">cv. CM334</strain>
    </source>
</reference>
<evidence type="ECO:0000313" key="2">
    <source>
        <dbReference type="Proteomes" id="UP000222542"/>
    </source>
</evidence>
<organism evidence="1 2">
    <name type="scientific">Capsicum annuum</name>
    <name type="common">Capsicum pepper</name>
    <dbReference type="NCBI Taxonomy" id="4072"/>
    <lineage>
        <taxon>Eukaryota</taxon>
        <taxon>Viridiplantae</taxon>
        <taxon>Streptophyta</taxon>
        <taxon>Embryophyta</taxon>
        <taxon>Tracheophyta</taxon>
        <taxon>Spermatophyta</taxon>
        <taxon>Magnoliopsida</taxon>
        <taxon>eudicotyledons</taxon>
        <taxon>Gunneridae</taxon>
        <taxon>Pentapetalae</taxon>
        <taxon>asterids</taxon>
        <taxon>lamiids</taxon>
        <taxon>Solanales</taxon>
        <taxon>Solanaceae</taxon>
        <taxon>Solanoideae</taxon>
        <taxon>Capsiceae</taxon>
        <taxon>Capsicum</taxon>
    </lineage>
</organism>
<reference evidence="1 2" key="2">
    <citation type="journal article" date="2017" name="Genome Biol.">
        <title>New reference genome sequences of hot pepper reveal the massive evolution of plant disease-resistance genes by retroduplication.</title>
        <authorList>
            <person name="Kim S."/>
            <person name="Park J."/>
            <person name="Yeom S.I."/>
            <person name="Kim Y.M."/>
            <person name="Seo E."/>
            <person name="Kim K.T."/>
            <person name="Kim M.S."/>
            <person name="Lee J.M."/>
            <person name="Cheong K."/>
            <person name="Shin H.S."/>
            <person name="Kim S.B."/>
            <person name="Han K."/>
            <person name="Lee J."/>
            <person name="Park M."/>
            <person name="Lee H.A."/>
            <person name="Lee H.Y."/>
            <person name="Lee Y."/>
            <person name="Oh S."/>
            <person name="Lee J.H."/>
            <person name="Choi E."/>
            <person name="Choi E."/>
            <person name="Lee S.E."/>
            <person name="Jeon J."/>
            <person name="Kim H."/>
            <person name="Choi G."/>
            <person name="Song H."/>
            <person name="Lee J."/>
            <person name="Lee S.C."/>
            <person name="Kwon J.K."/>
            <person name="Lee H.Y."/>
            <person name="Koo N."/>
            <person name="Hong Y."/>
            <person name="Kim R.W."/>
            <person name="Kang W.H."/>
            <person name="Huh J.H."/>
            <person name="Kang B.C."/>
            <person name="Yang T.J."/>
            <person name="Lee Y.H."/>
            <person name="Bennetzen J.L."/>
            <person name="Choi D."/>
        </authorList>
    </citation>
    <scope>NUCLEOTIDE SEQUENCE [LARGE SCALE GENOMIC DNA]</scope>
    <source>
        <strain evidence="2">cv. CM334</strain>
    </source>
</reference>
<dbReference type="AlphaFoldDB" id="A0A2G2Z7G1"/>
<accession>A0A2G2Z7G1</accession>
<comment type="caution">
    <text evidence="1">The sequence shown here is derived from an EMBL/GenBank/DDBJ whole genome shotgun (WGS) entry which is preliminary data.</text>
</comment>
<proteinExistence type="predicted"/>
<evidence type="ECO:0008006" key="3">
    <source>
        <dbReference type="Google" id="ProtNLM"/>
    </source>
</evidence>
<protein>
    <recommendedName>
        <fullName evidence="3">Pentatricopeptide repeat-containing protein</fullName>
    </recommendedName>
</protein>
<evidence type="ECO:0000313" key="1">
    <source>
        <dbReference type="EMBL" id="PHT77943.1"/>
    </source>
</evidence>
<dbReference type="InterPro" id="IPR011990">
    <property type="entry name" value="TPR-like_helical_dom_sf"/>
</dbReference>
<dbReference type="Proteomes" id="UP000222542">
    <property type="component" value="Unassembled WGS sequence"/>
</dbReference>
<dbReference type="Gene3D" id="1.25.40.10">
    <property type="entry name" value="Tetratricopeptide repeat domain"/>
    <property type="match status" value="1"/>
</dbReference>
<gene>
    <name evidence="1" type="ORF">T459_15995</name>
</gene>
<sequence>MEDNSCFPNNATYNAIMQGFLRCSKISEMAFFMMEMDGKDFSFDATTAGLLDDVIKENRFVLDMISECFN</sequence>
<dbReference type="Gramene" id="PHT77943">
    <property type="protein sequence ID" value="PHT77943"/>
    <property type="gene ID" value="T459_15995"/>
</dbReference>